<dbReference type="GO" id="GO:0016740">
    <property type="term" value="F:transferase activity"/>
    <property type="evidence" value="ECO:0007669"/>
    <property type="project" value="UniProtKB-KW"/>
</dbReference>
<gene>
    <name evidence="2" type="ORF">Dacsa_3389</name>
</gene>
<dbReference type="InterPro" id="IPR024700">
    <property type="entry name" value="UCP020217"/>
</dbReference>
<dbReference type="PIRSF" id="PIRSF020217">
    <property type="entry name" value="UCP020217"/>
    <property type="match status" value="1"/>
</dbReference>
<evidence type="ECO:0000259" key="1">
    <source>
        <dbReference type="Pfam" id="PF18765"/>
    </source>
</evidence>
<dbReference type="HOGENOM" id="CLU_127610_2_0_3"/>
<evidence type="ECO:0000313" key="2">
    <source>
        <dbReference type="EMBL" id="AFZ51888.1"/>
    </source>
</evidence>
<sequence>MIICHNVSPYLAVWKQKQAQQKERDRAVTEKAKAVLPQLITLLVNEFQANKIILFGSLAKGKFTETSDIDLAVSGIPPKQLFKAIGEVNSCSDFAVDLKPLEELHPHFYQRVLETGSVIYDSSIGESTPRNCQ</sequence>
<reference evidence="2" key="1">
    <citation type="submission" date="2012-04" db="EMBL/GenBank/DDBJ databases">
        <title>Finished genome of Dactylococcopsis salina PCC 8305.</title>
        <authorList>
            <consortium name="US DOE Joint Genome Institute"/>
            <person name="Gugger M."/>
            <person name="Coursin T."/>
            <person name="Rippka R."/>
            <person name="Tandeau De Marsac N."/>
            <person name="Huntemann M."/>
            <person name="Wei C.-L."/>
            <person name="Han J."/>
            <person name="Detter J.C."/>
            <person name="Han C."/>
            <person name="Tapia R."/>
            <person name="Daligault H."/>
            <person name="Chen A."/>
            <person name="Krypides N."/>
            <person name="Mavromatis K."/>
            <person name="Markowitz V."/>
            <person name="Szeto E."/>
            <person name="Ivanova N."/>
            <person name="Ovchinnikova G."/>
            <person name="Pagani I."/>
            <person name="Pati A."/>
            <person name="Goodwin L."/>
            <person name="Peters L."/>
            <person name="Pitluck S."/>
            <person name="Woyke T."/>
            <person name="Kerfeld C."/>
        </authorList>
    </citation>
    <scope>NUCLEOTIDE SEQUENCE [LARGE SCALE GENOMIC DNA]</scope>
    <source>
        <strain evidence="2">PCC 8305</strain>
    </source>
</reference>
<dbReference type="InterPro" id="IPR052930">
    <property type="entry name" value="TA_antitoxin_MntA"/>
</dbReference>
<accession>K9Z0H8</accession>
<dbReference type="PANTHER" id="PTHR43852">
    <property type="entry name" value="NUCLEOTIDYLTRANSFERASE"/>
    <property type="match status" value="1"/>
</dbReference>
<keyword evidence="3" id="KW-1185">Reference proteome</keyword>
<dbReference type="Gene3D" id="3.30.460.10">
    <property type="entry name" value="Beta Polymerase, domain 2"/>
    <property type="match status" value="1"/>
</dbReference>
<dbReference type="KEGG" id="dsl:Dacsa_3389"/>
<dbReference type="OrthoDB" id="37820at2"/>
<dbReference type="InterPro" id="IPR041633">
    <property type="entry name" value="Polbeta"/>
</dbReference>
<protein>
    <submittedName>
        <fullName evidence="2">Nucleotidyltransferase</fullName>
    </submittedName>
</protein>
<dbReference type="Pfam" id="PF18765">
    <property type="entry name" value="Polbeta"/>
    <property type="match status" value="1"/>
</dbReference>
<dbReference type="STRING" id="13035.Dacsa_3389"/>
<dbReference type="EMBL" id="CP003944">
    <property type="protein sequence ID" value="AFZ51888.1"/>
    <property type="molecule type" value="Genomic_DNA"/>
</dbReference>
<dbReference type="InterPro" id="IPR043519">
    <property type="entry name" value="NT_sf"/>
</dbReference>
<feature type="domain" description="Polymerase beta nucleotidyltransferase" evidence="1">
    <location>
        <begin position="38"/>
        <end position="122"/>
    </location>
</feature>
<organism evidence="2 3">
    <name type="scientific">Dactylococcopsis salina (strain PCC 8305)</name>
    <name type="common">Myxobactron salinum</name>
    <dbReference type="NCBI Taxonomy" id="13035"/>
    <lineage>
        <taxon>Bacteria</taxon>
        <taxon>Bacillati</taxon>
        <taxon>Cyanobacteriota</taxon>
        <taxon>Cyanophyceae</taxon>
        <taxon>Nodosilineales</taxon>
        <taxon>Cymatolegaceae</taxon>
        <taxon>Dactylococcopsis</taxon>
    </lineage>
</organism>
<dbReference type="AlphaFoldDB" id="K9Z0H8"/>
<name>K9Z0H8_DACS8</name>
<dbReference type="Proteomes" id="UP000010482">
    <property type="component" value="Chromosome"/>
</dbReference>
<dbReference type="SUPFAM" id="SSF81301">
    <property type="entry name" value="Nucleotidyltransferase"/>
    <property type="match status" value="1"/>
</dbReference>
<dbReference type="RefSeq" id="WP_015230862.1">
    <property type="nucleotide sequence ID" value="NC_019780.1"/>
</dbReference>
<dbReference type="CDD" id="cd05403">
    <property type="entry name" value="NT_KNTase_like"/>
    <property type="match status" value="1"/>
</dbReference>
<proteinExistence type="predicted"/>
<dbReference type="PANTHER" id="PTHR43852:SF2">
    <property type="entry name" value="PROTEIN ADENYLYLTRANSFERASE MNTA"/>
    <property type="match status" value="1"/>
</dbReference>
<dbReference type="eggNOG" id="COG1669">
    <property type="taxonomic scope" value="Bacteria"/>
</dbReference>
<evidence type="ECO:0000313" key="3">
    <source>
        <dbReference type="Proteomes" id="UP000010482"/>
    </source>
</evidence>